<proteinExistence type="predicted"/>
<dbReference type="Gramene" id="OMO67122">
    <property type="protein sequence ID" value="OMO67122"/>
    <property type="gene ID" value="CCACVL1_20776"/>
</dbReference>
<accession>A0A1R3H9V2</accession>
<keyword evidence="3" id="KW-1185">Reference proteome</keyword>
<dbReference type="Proteomes" id="UP000188268">
    <property type="component" value="Unassembled WGS sequence"/>
</dbReference>
<evidence type="ECO:0000313" key="2">
    <source>
        <dbReference type="EMBL" id="OMO67122.1"/>
    </source>
</evidence>
<organism evidence="2 3">
    <name type="scientific">Corchorus capsularis</name>
    <name type="common">Jute</name>
    <dbReference type="NCBI Taxonomy" id="210143"/>
    <lineage>
        <taxon>Eukaryota</taxon>
        <taxon>Viridiplantae</taxon>
        <taxon>Streptophyta</taxon>
        <taxon>Embryophyta</taxon>
        <taxon>Tracheophyta</taxon>
        <taxon>Spermatophyta</taxon>
        <taxon>Magnoliopsida</taxon>
        <taxon>eudicotyledons</taxon>
        <taxon>Gunneridae</taxon>
        <taxon>Pentapetalae</taxon>
        <taxon>rosids</taxon>
        <taxon>malvids</taxon>
        <taxon>Malvales</taxon>
        <taxon>Malvaceae</taxon>
        <taxon>Grewioideae</taxon>
        <taxon>Apeibeae</taxon>
        <taxon>Corchorus</taxon>
    </lineage>
</organism>
<dbReference type="AlphaFoldDB" id="A0A1R3H9V2"/>
<feature type="compositionally biased region" description="Basic and acidic residues" evidence="1">
    <location>
        <begin position="8"/>
        <end position="19"/>
    </location>
</feature>
<sequence length="33" mass="3727">MGTIPCERLVDREETDRGGKNKKASNNNAEYDD</sequence>
<dbReference type="EMBL" id="AWWV01012449">
    <property type="protein sequence ID" value="OMO67122.1"/>
    <property type="molecule type" value="Genomic_DNA"/>
</dbReference>
<protein>
    <submittedName>
        <fullName evidence="2">Uncharacterized protein</fullName>
    </submittedName>
</protein>
<gene>
    <name evidence="2" type="ORF">CCACVL1_20776</name>
</gene>
<evidence type="ECO:0000256" key="1">
    <source>
        <dbReference type="SAM" id="MobiDB-lite"/>
    </source>
</evidence>
<feature type="compositionally biased region" description="Low complexity" evidence="1">
    <location>
        <begin position="24"/>
        <end position="33"/>
    </location>
</feature>
<name>A0A1R3H9V2_COCAP</name>
<feature type="region of interest" description="Disordered" evidence="1">
    <location>
        <begin position="1"/>
        <end position="33"/>
    </location>
</feature>
<reference evidence="2 3" key="1">
    <citation type="submission" date="2013-09" db="EMBL/GenBank/DDBJ databases">
        <title>Corchorus capsularis genome sequencing.</title>
        <authorList>
            <person name="Alam M."/>
            <person name="Haque M.S."/>
            <person name="Islam M.S."/>
            <person name="Emdad E.M."/>
            <person name="Islam M.M."/>
            <person name="Ahmed B."/>
            <person name="Halim A."/>
            <person name="Hossen Q.M.M."/>
            <person name="Hossain M.Z."/>
            <person name="Ahmed R."/>
            <person name="Khan M.M."/>
            <person name="Islam R."/>
            <person name="Rashid M.M."/>
            <person name="Khan S.A."/>
            <person name="Rahman M.S."/>
            <person name="Alam M."/>
        </authorList>
    </citation>
    <scope>NUCLEOTIDE SEQUENCE [LARGE SCALE GENOMIC DNA]</scope>
    <source>
        <strain evidence="3">cv. CVL-1</strain>
        <tissue evidence="2">Whole seedling</tissue>
    </source>
</reference>
<evidence type="ECO:0000313" key="3">
    <source>
        <dbReference type="Proteomes" id="UP000188268"/>
    </source>
</evidence>
<comment type="caution">
    <text evidence="2">The sequence shown here is derived from an EMBL/GenBank/DDBJ whole genome shotgun (WGS) entry which is preliminary data.</text>
</comment>